<feature type="compositionally biased region" description="Low complexity" evidence="1">
    <location>
        <begin position="15"/>
        <end position="25"/>
    </location>
</feature>
<comment type="caution">
    <text evidence="3">The sequence shown here is derived from an EMBL/GenBank/DDBJ whole genome shotgun (WGS) entry which is preliminary data.</text>
</comment>
<keyword evidence="2" id="KW-0472">Membrane</keyword>
<keyword evidence="2" id="KW-1133">Transmembrane helix</keyword>
<feature type="transmembrane region" description="Helical" evidence="2">
    <location>
        <begin position="164"/>
        <end position="184"/>
    </location>
</feature>
<feature type="transmembrane region" description="Helical" evidence="2">
    <location>
        <begin position="42"/>
        <end position="61"/>
    </location>
</feature>
<keyword evidence="2" id="KW-0812">Transmembrane</keyword>
<feature type="transmembrane region" description="Helical" evidence="2">
    <location>
        <begin position="189"/>
        <end position="209"/>
    </location>
</feature>
<accession>A0A9W6Q7Y8</accession>
<name>A0A9W6Q7Y8_9ACTN</name>
<sequence>MTSSTALGGTSTEQGRPSPGRVVARGGRGAVSGLARVEAVRLLRHPALLAASGLYAAFWIFDLATGDAAHRFPVLQDESWFVHLPLLLLAAGALLAANQAALRSHRDSTETVYETLVVGRARRVLAHLLSLLPTVLIAAVLTAARIGYLANRPGAVGQVRYWDLLAGPLCVLLAGVIGVLLSVFATSGVVAPTAVVGLGVLTFAGALNAGSSWRWLGLLAFEDENAAPLPVVLTARPAAAHAGWLAALAVLLATVAVLRSGGRGAGLKVVAAVAGAGVLVTGVVQTRGVSSAVVERRTAFTEHPAAYQDCTVGNGVTYCAFEGFDRWKQEWQQVAEGVLHRVPQDVAGAGYTVRQRVLPFADANGGTALPESWSRDDAAAGTPGAVTVGTDWSDGAAAGDRRSDAVAGFATGFAYRVVTGEVPDRPRLSMVCGARAVLVLWLAGEATPGTREALRSVRDRTFGGAISMPLLGSAAGVSFEPRAAELAFALIGQEGGRTAETVKAAWAEFSAHGTTVDRAAELLGVPAPEAVTGNQVAGC</sequence>
<proteinExistence type="predicted"/>
<dbReference type="Proteomes" id="UP001165041">
    <property type="component" value="Unassembled WGS sequence"/>
</dbReference>
<organism evidence="3 4">
    <name type="scientific">Kitasatospora phosalacinea</name>
    <dbReference type="NCBI Taxonomy" id="2065"/>
    <lineage>
        <taxon>Bacteria</taxon>
        <taxon>Bacillati</taxon>
        <taxon>Actinomycetota</taxon>
        <taxon>Actinomycetes</taxon>
        <taxon>Kitasatosporales</taxon>
        <taxon>Streptomycetaceae</taxon>
        <taxon>Kitasatospora</taxon>
    </lineage>
</organism>
<gene>
    <name evidence="3" type="ORF">Kpho02_24450</name>
</gene>
<feature type="compositionally biased region" description="Polar residues" evidence="1">
    <location>
        <begin position="1"/>
        <end position="14"/>
    </location>
</feature>
<feature type="region of interest" description="Disordered" evidence="1">
    <location>
        <begin position="1"/>
        <end position="25"/>
    </location>
</feature>
<evidence type="ECO:0000256" key="2">
    <source>
        <dbReference type="SAM" id="Phobius"/>
    </source>
</evidence>
<feature type="transmembrane region" description="Helical" evidence="2">
    <location>
        <begin position="81"/>
        <end position="103"/>
    </location>
</feature>
<evidence type="ECO:0000256" key="1">
    <source>
        <dbReference type="SAM" id="MobiDB-lite"/>
    </source>
</evidence>
<evidence type="ECO:0000313" key="3">
    <source>
        <dbReference type="EMBL" id="GLW70146.1"/>
    </source>
</evidence>
<feature type="transmembrane region" description="Helical" evidence="2">
    <location>
        <begin position="124"/>
        <end position="144"/>
    </location>
</feature>
<feature type="transmembrane region" description="Helical" evidence="2">
    <location>
        <begin position="238"/>
        <end position="258"/>
    </location>
</feature>
<dbReference type="EMBL" id="BSSA01000006">
    <property type="protein sequence ID" value="GLW70146.1"/>
    <property type="molecule type" value="Genomic_DNA"/>
</dbReference>
<evidence type="ECO:0000313" key="4">
    <source>
        <dbReference type="Proteomes" id="UP001165041"/>
    </source>
</evidence>
<dbReference type="AlphaFoldDB" id="A0A9W6Q7Y8"/>
<feature type="transmembrane region" description="Helical" evidence="2">
    <location>
        <begin position="265"/>
        <end position="284"/>
    </location>
</feature>
<protein>
    <submittedName>
        <fullName evidence="3">Uncharacterized protein</fullName>
    </submittedName>
</protein>
<reference evidence="3" key="1">
    <citation type="submission" date="2023-02" db="EMBL/GenBank/DDBJ databases">
        <title>Kitasatospora phosalacinea NBRC 14627.</title>
        <authorList>
            <person name="Ichikawa N."/>
            <person name="Sato H."/>
            <person name="Tonouchi N."/>
        </authorList>
    </citation>
    <scope>NUCLEOTIDE SEQUENCE</scope>
    <source>
        <strain evidence="3">NBRC 14627</strain>
    </source>
</reference>